<keyword evidence="1" id="KW-0378">Hydrolase</keyword>
<evidence type="ECO:0000313" key="3">
    <source>
        <dbReference type="EMBL" id="NMH97124.1"/>
    </source>
</evidence>
<dbReference type="CDD" id="cd05829">
    <property type="entry name" value="Sortase_F"/>
    <property type="match status" value="1"/>
</dbReference>
<dbReference type="SUPFAM" id="SSF63817">
    <property type="entry name" value="Sortase"/>
    <property type="match status" value="1"/>
</dbReference>
<dbReference type="Proteomes" id="UP000820669">
    <property type="component" value="Unassembled WGS sequence"/>
</dbReference>
<dbReference type="InterPro" id="IPR042001">
    <property type="entry name" value="Sortase_F"/>
</dbReference>
<keyword evidence="4" id="KW-1185">Reference proteome</keyword>
<dbReference type="EMBL" id="JAAXLA010000009">
    <property type="protein sequence ID" value="NMH97124.1"/>
    <property type="molecule type" value="Genomic_DNA"/>
</dbReference>
<proteinExistence type="predicted"/>
<protein>
    <submittedName>
        <fullName evidence="3">Class F sortase</fullName>
    </submittedName>
</protein>
<dbReference type="InterPro" id="IPR005754">
    <property type="entry name" value="Sortase"/>
</dbReference>
<gene>
    <name evidence="3" type="ORF">HF526_07315</name>
</gene>
<dbReference type="RefSeq" id="WP_169380507.1">
    <property type="nucleotide sequence ID" value="NZ_JAAXLA010000009.1"/>
</dbReference>
<dbReference type="InterPro" id="IPR023365">
    <property type="entry name" value="Sortase_dom-sf"/>
</dbReference>
<evidence type="ECO:0000256" key="2">
    <source>
        <dbReference type="SAM" id="MobiDB-lite"/>
    </source>
</evidence>
<feature type="region of interest" description="Disordered" evidence="2">
    <location>
        <begin position="45"/>
        <end position="70"/>
    </location>
</feature>
<sequence>MLSRRRWPAVLVALCGAACLVTGVVLWSAGRSGAVEATDLGTAAMGQAGPGPGPAMAAAGPAVPDSTAPHPPASVAVPPGSVPVGLSLPERGITAPVVPIGTDPGGALQPPDPPQTVGWWAPGALAGAPTGTVVIAGHVDSAVAGIGVLAVLPSLTAGEPISLRGADGRTFTYRVQARHQFAKARLPAEVFAQTASPRLVLVTCGGRFDPVLRSYDDNIVVYAVPADPS</sequence>
<comment type="caution">
    <text evidence="3">The sequence shown here is derived from an EMBL/GenBank/DDBJ whole genome shotgun (WGS) entry which is preliminary data.</text>
</comment>
<organism evidence="3 4">
    <name type="scientific">Pseudonocardia acidicola</name>
    <dbReference type="NCBI Taxonomy" id="2724939"/>
    <lineage>
        <taxon>Bacteria</taxon>
        <taxon>Bacillati</taxon>
        <taxon>Actinomycetota</taxon>
        <taxon>Actinomycetes</taxon>
        <taxon>Pseudonocardiales</taxon>
        <taxon>Pseudonocardiaceae</taxon>
        <taxon>Pseudonocardia</taxon>
    </lineage>
</organism>
<evidence type="ECO:0000256" key="1">
    <source>
        <dbReference type="ARBA" id="ARBA00022801"/>
    </source>
</evidence>
<feature type="compositionally biased region" description="Low complexity" evidence="2">
    <location>
        <begin position="54"/>
        <end position="64"/>
    </location>
</feature>
<evidence type="ECO:0000313" key="4">
    <source>
        <dbReference type="Proteomes" id="UP000820669"/>
    </source>
</evidence>
<accession>A0ABX1S887</accession>
<name>A0ABX1S887_9PSEU</name>
<dbReference type="Pfam" id="PF04203">
    <property type="entry name" value="Sortase"/>
    <property type="match status" value="1"/>
</dbReference>
<dbReference type="Gene3D" id="2.40.260.10">
    <property type="entry name" value="Sortase"/>
    <property type="match status" value="1"/>
</dbReference>
<reference evidence="3 4" key="1">
    <citation type="submission" date="2020-04" db="EMBL/GenBank/DDBJ databases">
        <authorList>
            <person name="Klaysubun C."/>
            <person name="Duangmal K."/>
            <person name="Lipun K."/>
        </authorList>
    </citation>
    <scope>NUCLEOTIDE SEQUENCE [LARGE SCALE GENOMIC DNA]</scope>
    <source>
        <strain evidence="3 4">K10HN5</strain>
    </source>
</reference>